<protein>
    <submittedName>
        <fullName evidence="1">Uncharacterized protein</fullName>
    </submittedName>
</protein>
<organism evidence="1 2">
    <name type="scientific">Mesobacillus selenatarsenatis</name>
    <dbReference type="NCBI Taxonomy" id="388741"/>
    <lineage>
        <taxon>Bacteria</taxon>
        <taxon>Bacillati</taxon>
        <taxon>Bacillota</taxon>
        <taxon>Bacilli</taxon>
        <taxon>Bacillales</taxon>
        <taxon>Bacillaceae</taxon>
        <taxon>Mesobacillus</taxon>
    </lineage>
</organism>
<reference evidence="1 2" key="1">
    <citation type="submission" date="2020-03" db="EMBL/GenBank/DDBJ databases">
        <authorList>
            <person name="Sun Q."/>
        </authorList>
    </citation>
    <scope>NUCLEOTIDE SEQUENCE [LARGE SCALE GENOMIC DNA]</scope>
    <source>
        <strain evidence="1 2">KACC 21451</strain>
    </source>
</reference>
<dbReference type="AlphaFoldDB" id="A0A846TBK2"/>
<dbReference type="RefSeq" id="WP_167830763.1">
    <property type="nucleotide sequence ID" value="NZ_JAAVUM010000001.1"/>
</dbReference>
<evidence type="ECO:0000313" key="2">
    <source>
        <dbReference type="Proteomes" id="UP000587942"/>
    </source>
</evidence>
<accession>A0A846TBK2</accession>
<gene>
    <name evidence="1" type="ORF">GWK17_01960</name>
</gene>
<dbReference type="Proteomes" id="UP000587942">
    <property type="component" value="Unassembled WGS sequence"/>
</dbReference>
<sequence length="54" mass="6402">MLLWIIVILLVLILIDVIRLHRKVDRLYEFLNPKTPPTVEEIENMLTSKNDSLE</sequence>
<name>A0A846TBK2_9BACI</name>
<comment type="caution">
    <text evidence="1">The sequence shown here is derived from an EMBL/GenBank/DDBJ whole genome shotgun (WGS) entry which is preliminary data.</text>
</comment>
<proteinExistence type="predicted"/>
<evidence type="ECO:0000313" key="1">
    <source>
        <dbReference type="EMBL" id="NKE04250.1"/>
    </source>
</evidence>
<dbReference type="EMBL" id="JAAVUM010000001">
    <property type="protein sequence ID" value="NKE04250.1"/>
    <property type="molecule type" value="Genomic_DNA"/>
</dbReference>